<evidence type="ECO:0000256" key="1">
    <source>
        <dbReference type="ARBA" id="ARBA00010835"/>
    </source>
</evidence>
<dbReference type="PANTHER" id="PTHR43116:SF3">
    <property type="entry name" value="CLASS I PEPTIDE CHAIN RELEASE FACTOR"/>
    <property type="match status" value="1"/>
</dbReference>
<dbReference type="InterPro" id="IPR000352">
    <property type="entry name" value="Pep_chain_release_fac_I"/>
</dbReference>
<dbReference type="OrthoDB" id="9806673at2"/>
<evidence type="ECO:0000313" key="6">
    <source>
        <dbReference type="Proteomes" id="UP000003933"/>
    </source>
</evidence>
<dbReference type="GO" id="GO:0005737">
    <property type="term" value="C:cytoplasm"/>
    <property type="evidence" value="ECO:0007669"/>
    <property type="project" value="UniProtKB-ARBA"/>
</dbReference>
<dbReference type="Pfam" id="PF03462">
    <property type="entry name" value="PCRF"/>
    <property type="match status" value="1"/>
</dbReference>
<dbReference type="KEGG" id="crt:A355_0146"/>
<accession>J3VQD0</accession>
<dbReference type="PANTHER" id="PTHR43116">
    <property type="entry name" value="PEPTIDE CHAIN RELEASE FACTOR 2"/>
    <property type="match status" value="1"/>
</dbReference>
<feature type="domain" description="Prokaryotic-type class I peptide chain release factors" evidence="3">
    <location>
        <begin position="146"/>
        <end position="240"/>
    </location>
</feature>
<dbReference type="Gene3D" id="3.30.160.20">
    <property type="match status" value="1"/>
</dbReference>
<dbReference type="AlphaFoldDB" id="J3VQD0"/>
<name>J3VQD0_CARRU</name>
<dbReference type="Proteomes" id="UP000003933">
    <property type="component" value="Chromosome"/>
</dbReference>
<dbReference type="GO" id="GO:0003747">
    <property type="term" value="F:translation release factor activity"/>
    <property type="evidence" value="ECO:0007669"/>
    <property type="project" value="InterPro"/>
</dbReference>
<sequence length="264" mass="31738">MYNNLINNNYIKNKFIKLNIYNNQDFLNSKIELKLKNYDKYKCYIEIFQNVGGIETHQLIKQFTDFYLKWLSKQFLNVSLIYKEISEFGYKKTLLYLKDEFSFFLLKNESGVHRIIRKNPLLSSNKIQTSYLNIKIFPELLELNENLNKKDFLIETFKSSGSGGQHVNNTNSAIRITHIPTNIVVNCQFERSQNKNKINAFKILNYKILLKKKLELKNFLNNITLNKKYIKTYYYNNNLIIDHIYNEKYNLYEYFKLNIDFLKL</sequence>
<dbReference type="RefSeq" id="WP_014887466.1">
    <property type="nucleotide sequence ID" value="NC_018417.1"/>
</dbReference>
<dbReference type="Pfam" id="PF00472">
    <property type="entry name" value="RF-1"/>
    <property type="match status" value="1"/>
</dbReference>
<evidence type="ECO:0000313" key="5">
    <source>
        <dbReference type="EMBL" id="AFP84166.1"/>
    </source>
</evidence>
<gene>
    <name evidence="5" type="primary">prfB</name>
    <name evidence="5" type="ORF">A355_0146</name>
</gene>
<dbReference type="InterPro" id="IPR045853">
    <property type="entry name" value="Pep_chain_release_fac_I_sf"/>
</dbReference>
<reference evidence="5 6" key="1">
    <citation type="journal article" date="2012" name="Mol. Biol. Evol.">
        <title>Genome reduction and co-evolution between the primary and secondary bacterial symbionts of psyllids.</title>
        <authorList>
            <person name="Sloan D.B."/>
            <person name="Moran N.A."/>
        </authorList>
    </citation>
    <scope>NUCLEOTIDE SEQUENCE [LARGE SCALE GENOMIC DNA]</scope>
    <source>
        <strain evidence="5 6">HT</strain>
    </source>
</reference>
<dbReference type="Gene3D" id="3.30.70.1660">
    <property type="match status" value="1"/>
</dbReference>
<dbReference type="EMBL" id="CP003544">
    <property type="protein sequence ID" value="AFP84166.1"/>
    <property type="molecule type" value="Genomic_DNA"/>
</dbReference>
<evidence type="ECO:0000259" key="3">
    <source>
        <dbReference type="Pfam" id="PF00472"/>
    </source>
</evidence>
<dbReference type="HOGENOM" id="CLU_036856_6_1_6"/>
<dbReference type="SUPFAM" id="SSF75620">
    <property type="entry name" value="Release factor"/>
    <property type="match status" value="1"/>
</dbReference>
<evidence type="ECO:0000259" key="4">
    <source>
        <dbReference type="Pfam" id="PF03462"/>
    </source>
</evidence>
<feature type="domain" description="Peptide chain release factor" evidence="4">
    <location>
        <begin position="28"/>
        <end position="132"/>
    </location>
</feature>
<comment type="similarity">
    <text evidence="1">Belongs to the prokaryotic/mitochondrial release factor family.</text>
</comment>
<organism evidence="5 6">
    <name type="scientific">Candidatus Carsonella ruddii HT isolate Thao2000</name>
    <dbReference type="NCBI Taxonomy" id="1202539"/>
    <lineage>
        <taxon>Bacteria</taxon>
        <taxon>Pseudomonadati</taxon>
        <taxon>Pseudomonadota</taxon>
        <taxon>Gammaproteobacteria</taxon>
        <taxon>Oceanospirillales</taxon>
        <taxon>Halomonadaceae</taxon>
        <taxon>Zymobacter group</taxon>
        <taxon>Candidatus Carsonella</taxon>
    </lineage>
</organism>
<dbReference type="PATRIC" id="fig|1202539.3.peg.117"/>
<evidence type="ECO:0000256" key="2">
    <source>
        <dbReference type="ARBA" id="ARBA00022481"/>
    </source>
</evidence>
<dbReference type="InterPro" id="IPR005139">
    <property type="entry name" value="PCRF"/>
</dbReference>
<keyword evidence="2" id="KW-0488">Methylation</keyword>
<protein>
    <submittedName>
        <fullName evidence="5">Peptide chain release factor B</fullName>
    </submittedName>
</protein>
<proteinExistence type="inferred from homology"/>
<dbReference type="STRING" id="1202539.A355_0146"/>